<feature type="transmembrane region" description="Helical" evidence="1">
    <location>
        <begin position="41"/>
        <end position="64"/>
    </location>
</feature>
<name>A0A1M5Y7K4_9CLOT</name>
<keyword evidence="1" id="KW-0472">Membrane</keyword>
<feature type="transmembrane region" description="Helical" evidence="1">
    <location>
        <begin position="70"/>
        <end position="89"/>
    </location>
</feature>
<dbReference type="OrthoDB" id="1685240at2"/>
<dbReference type="RefSeq" id="WP_072832540.1">
    <property type="nucleotide sequence ID" value="NZ_FQXP01000012.1"/>
</dbReference>
<proteinExistence type="predicted"/>
<dbReference type="Pfam" id="PF09578">
    <property type="entry name" value="Spore_YabQ"/>
    <property type="match status" value="1"/>
</dbReference>
<organism evidence="2 3">
    <name type="scientific">Clostridium collagenovorans DSM 3089</name>
    <dbReference type="NCBI Taxonomy" id="1121306"/>
    <lineage>
        <taxon>Bacteria</taxon>
        <taxon>Bacillati</taxon>
        <taxon>Bacillota</taxon>
        <taxon>Clostridia</taxon>
        <taxon>Eubacteriales</taxon>
        <taxon>Clostridiaceae</taxon>
        <taxon>Clostridium</taxon>
    </lineage>
</organism>
<dbReference type="EMBL" id="FQXP01000012">
    <property type="protein sequence ID" value="SHI08065.1"/>
    <property type="molecule type" value="Genomic_DNA"/>
</dbReference>
<dbReference type="AlphaFoldDB" id="A0A1M5Y7K4"/>
<protein>
    <submittedName>
        <fullName evidence="2">Spore cortex biosynthesis protein YabQ</fullName>
    </submittedName>
</protein>
<gene>
    <name evidence="2" type="ORF">SAMN02745196_02710</name>
</gene>
<evidence type="ECO:0000256" key="1">
    <source>
        <dbReference type="SAM" id="Phobius"/>
    </source>
</evidence>
<keyword evidence="3" id="KW-1185">Reference proteome</keyword>
<evidence type="ECO:0000313" key="3">
    <source>
        <dbReference type="Proteomes" id="UP000184526"/>
    </source>
</evidence>
<keyword evidence="1" id="KW-0812">Transmembrane</keyword>
<keyword evidence="1" id="KW-1133">Transmembrane helix</keyword>
<dbReference type="Proteomes" id="UP000184526">
    <property type="component" value="Unassembled WGS sequence"/>
</dbReference>
<dbReference type="STRING" id="1121306.SAMN02745196_02710"/>
<dbReference type="InterPro" id="IPR019074">
    <property type="entry name" value="YabQ"/>
</dbReference>
<feature type="transmembrane region" description="Helical" evidence="1">
    <location>
        <begin position="12"/>
        <end position="29"/>
    </location>
</feature>
<dbReference type="NCBIfam" id="TIGR02893">
    <property type="entry name" value="spore_yabQ"/>
    <property type="match status" value="1"/>
</dbReference>
<reference evidence="2 3" key="1">
    <citation type="submission" date="2016-11" db="EMBL/GenBank/DDBJ databases">
        <authorList>
            <person name="Jaros S."/>
            <person name="Januszkiewicz K."/>
            <person name="Wedrychowicz H."/>
        </authorList>
    </citation>
    <scope>NUCLEOTIDE SEQUENCE [LARGE SCALE GENOMIC DNA]</scope>
    <source>
        <strain evidence="2 3">DSM 3089</strain>
    </source>
</reference>
<evidence type="ECO:0000313" key="2">
    <source>
        <dbReference type="EMBL" id="SHI08065.1"/>
    </source>
</evidence>
<accession>A0A1M5Y7K4</accession>
<sequence length="133" mass="15506">MINPTFIEVNRFICAILSGVLAGVLFDIYRVIKGDEQSNPIITFISDVLFWILTSVLVFIFLLYTNYAYVSIYIYLLIFLGLFGYLKLFSRGFSKILRKIINETYSFTRAIFKGILYPINILKYSITKKKKKI</sequence>